<dbReference type="InParanoid" id="A0A061GAX7"/>
<accession>A0A061GAX7</accession>
<gene>
    <name evidence="1" type="ORF">TCM_028400</name>
</gene>
<dbReference type="EMBL" id="CM001884">
    <property type="protein sequence ID" value="EOY26573.1"/>
    <property type="molecule type" value="Genomic_DNA"/>
</dbReference>
<name>A0A061GAX7_THECC</name>
<dbReference type="Gramene" id="EOY26573">
    <property type="protein sequence ID" value="EOY26573"/>
    <property type="gene ID" value="TCM_028400"/>
</dbReference>
<proteinExistence type="predicted"/>
<protein>
    <submittedName>
        <fullName evidence="1">Uncharacterized protein</fullName>
    </submittedName>
</protein>
<dbReference type="HOGENOM" id="CLU_2762994_0_0_1"/>
<keyword evidence="2" id="KW-1185">Reference proteome</keyword>
<reference evidence="1 2" key="1">
    <citation type="journal article" date="2013" name="Genome Biol.">
        <title>The genome sequence of the most widely cultivated cacao type and its use to identify candidate genes regulating pod color.</title>
        <authorList>
            <person name="Motamayor J.C."/>
            <person name="Mockaitis K."/>
            <person name="Schmutz J."/>
            <person name="Haiminen N."/>
            <person name="Iii D.L."/>
            <person name="Cornejo O."/>
            <person name="Findley S.D."/>
            <person name="Zheng P."/>
            <person name="Utro F."/>
            <person name="Royaert S."/>
            <person name="Saski C."/>
            <person name="Jenkins J."/>
            <person name="Podicheti R."/>
            <person name="Zhao M."/>
            <person name="Scheffler B.E."/>
            <person name="Stack J.C."/>
            <person name="Feltus F.A."/>
            <person name="Mustiga G.M."/>
            <person name="Amores F."/>
            <person name="Phillips W."/>
            <person name="Marelli J.P."/>
            <person name="May G.D."/>
            <person name="Shapiro H."/>
            <person name="Ma J."/>
            <person name="Bustamante C.D."/>
            <person name="Schnell R.J."/>
            <person name="Main D."/>
            <person name="Gilbert D."/>
            <person name="Parida L."/>
            <person name="Kuhn D.N."/>
        </authorList>
    </citation>
    <scope>NUCLEOTIDE SEQUENCE [LARGE SCALE GENOMIC DNA]</scope>
    <source>
        <strain evidence="2">cv. Matina 1-6</strain>
    </source>
</reference>
<evidence type="ECO:0000313" key="2">
    <source>
        <dbReference type="Proteomes" id="UP000026915"/>
    </source>
</evidence>
<dbReference type="Proteomes" id="UP000026915">
    <property type="component" value="Chromosome 6"/>
</dbReference>
<sequence length="70" mass="8010">MVVSTMLAEIREIMWLQPCKSTCGLATYIKPWPCHVYITDRGLATSNRPSTIQRFSSWSSLLHKDHTIAM</sequence>
<dbReference type="AlphaFoldDB" id="A0A061GAX7"/>
<evidence type="ECO:0000313" key="1">
    <source>
        <dbReference type="EMBL" id="EOY26573.1"/>
    </source>
</evidence>
<organism evidence="1 2">
    <name type="scientific">Theobroma cacao</name>
    <name type="common">Cacao</name>
    <name type="synonym">Cocoa</name>
    <dbReference type="NCBI Taxonomy" id="3641"/>
    <lineage>
        <taxon>Eukaryota</taxon>
        <taxon>Viridiplantae</taxon>
        <taxon>Streptophyta</taxon>
        <taxon>Embryophyta</taxon>
        <taxon>Tracheophyta</taxon>
        <taxon>Spermatophyta</taxon>
        <taxon>Magnoliopsida</taxon>
        <taxon>eudicotyledons</taxon>
        <taxon>Gunneridae</taxon>
        <taxon>Pentapetalae</taxon>
        <taxon>rosids</taxon>
        <taxon>malvids</taxon>
        <taxon>Malvales</taxon>
        <taxon>Malvaceae</taxon>
        <taxon>Byttnerioideae</taxon>
        <taxon>Theobroma</taxon>
    </lineage>
</organism>